<comment type="pathway">
    <text evidence="1 8">Amino-acid biosynthesis; L-tryptophan biosynthesis; L-tryptophan from chorismate: step 5/5.</text>
</comment>
<evidence type="ECO:0000256" key="8">
    <source>
        <dbReference type="HAMAP-Rule" id="MF_00131"/>
    </source>
</evidence>
<dbReference type="KEGG" id="tbe:Trebr_1626"/>
<dbReference type="InterPro" id="IPR002028">
    <property type="entry name" value="Trp_synthase_suA"/>
</dbReference>
<dbReference type="CDD" id="cd04724">
    <property type="entry name" value="Tryptophan_synthase_alpha"/>
    <property type="match status" value="1"/>
</dbReference>
<evidence type="ECO:0000313" key="11">
    <source>
        <dbReference type="Proteomes" id="UP000006546"/>
    </source>
</evidence>
<dbReference type="InterPro" id="IPR013785">
    <property type="entry name" value="Aldolase_TIM"/>
</dbReference>
<evidence type="ECO:0000256" key="3">
    <source>
        <dbReference type="ARBA" id="ARBA00022605"/>
    </source>
</evidence>
<comment type="function">
    <text evidence="8">The alpha subunit is responsible for the aldol cleavage of indoleglycerol phosphate to indole and glyceraldehyde 3-phosphate.</text>
</comment>
<organism evidence="10 11">
    <name type="scientific">Treponema brennaborense (strain DSM 12168 / CIP 105900 / DD5/3)</name>
    <dbReference type="NCBI Taxonomy" id="906968"/>
    <lineage>
        <taxon>Bacteria</taxon>
        <taxon>Pseudomonadati</taxon>
        <taxon>Spirochaetota</taxon>
        <taxon>Spirochaetia</taxon>
        <taxon>Spirochaetales</taxon>
        <taxon>Treponemataceae</taxon>
        <taxon>Treponema</taxon>
    </lineage>
</organism>
<dbReference type="HOGENOM" id="CLU_016734_0_0_12"/>
<dbReference type="PANTHER" id="PTHR43406">
    <property type="entry name" value="TRYPTOPHAN SYNTHASE, ALPHA CHAIN"/>
    <property type="match status" value="1"/>
</dbReference>
<protein>
    <recommendedName>
        <fullName evidence="8">Tryptophan synthase alpha chain</fullName>
        <ecNumber evidence="8">4.2.1.20</ecNumber>
    </recommendedName>
</protein>
<evidence type="ECO:0000256" key="5">
    <source>
        <dbReference type="ARBA" id="ARBA00023141"/>
    </source>
</evidence>
<accession>F4LPQ3</accession>
<gene>
    <name evidence="8" type="primary">trpA</name>
    <name evidence="10" type="ordered locus">Trebr_1626</name>
</gene>
<dbReference type="UniPathway" id="UPA00035">
    <property type="reaction ID" value="UER00044"/>
</dbReference>
<dbReference type="SUPFAM" id="SSF51366">
    <property type="entry name" value="Ribulose-phoshate binding barrel"/>
    <property type="match status" value="1"/>
</dbReference>
<evidence type="ECO:0000256" key="9">
    <source>
        <dbReference type="RuleBase" id="RU003662"/>
    </source>
</evidence>
<dbReference type="EC" id="4.2.1.20" evidence="8"/>
<keyword evidence="11" id="KW-1185">Reference proteome</keyword>
<evidence type="ECO:0000256" key="4">
    <source>
        <dbReference type="ARBA" id="ARBA00022822"/>
    </source>
</evidence>
<dbReference type="GO" id="GO:0005829">
    <property type="term" value="C:cytosol"/>
    <property type="evidence" value="ECO:0007669"/>
    <property type="project" value="TreeGrafter"/>
</dbReference>
<feature type="active site" description="Proton acceptor" evidence="8">
    <location>
        <position position="58"/>
    </location>
</feature>
<comment type="subunit">
    <text evidence="2 8">Tetramer of two alpha and two beta chains.</text>
</comment>
<evidence type="ECO:0000256" key="1">
    <source>
        <dbReference type="ARBA" id="ARBA00004733"/>
    </source>
</evidence>
<dbReference type="RefSeq" id="WP_013758754.1">
    <property type="nucleotide sequence ID" value="NC_015500.1"/>
</dbReference>
<dbReference type="eggNOG" id="COG0159">
    <property type="taxonomic scope" value="Bacteria"/>
</dbReference>
<keyword evidence="6 8" id="KW-0456">Lyase</keyword>
<dbReference type="Gene3D" id="3.20.20.70">
    <property type="entry name" value="Aldolase class I"/>
    <property type="match status" value="1"/>
</dbReference>
<comment type="similarity">
    <text evidence="8 9">Belongs to the TrpA family.</text>
</comment>
<dbReference type="EMBL" id="CP002696">
    <property type="protein sequence ID" value="AEE17049.1"/>
    <property type="molecule type" value="Genomic_DNA"/>
</dbReference>
<evidence type="ECO:0000256" key="6">
    <source>
        <dbReference type="ARBA" id="ARBA00023239"/>
    </source>
</evidence>
<keyword evidence="4 8" id="KW-0822">Tryptophan biosynthesis</keyword>
<dbReference type="NCBIfam" id="TIGR00262">
    <property type="entry name" value="trpA"/>
    <property type="match status" value="1"/>
</dbReference>
<dbReference type="Pfam" id="PF00290">
    <property type="entry name" value="Trp_syntA"/>
    <property type="match status" value="1"/>
</dbReference>
<feature type="active site" description="Proton acceptor" evidence="8">
    <location>
        <position position="47"/>
    </location>
</feature>
<evidence type="ECO:0000313" key="10">
    <source>
        <dbReference type="EMBL" id="AEE17049.1"/>
    </source>
</evidence>
<dbReference type="HAMAP" id="MF_00131">
    <property type="entry name" value="Trp_synth_alpha"/>
    <property type="match status" value="1"/>
</dbReference>
<dbReference type="InterPro" id="IPR011060">
    <property type="entry name" value="RibuloseP-bd_barrel"/>
</dbReference>
<sequence>METIRNIKIPARAPITLMAHLVAGYPTDDAAFEAARALVRGGASILEIQLPFSDPSADGPAIQSTCASVLRRGYKTADGFKLIDRIRTAFPDVPVFVMTYASLAYAPGIETFVRRAAEAGVAGIIVPDLPFDADEGLAEACRRNGLHMIPVAAPSMSPHRLSQLARAGFPYLYAALRAGITGEKTVIGSGTVDFIRNVSAGGSAVFGGFGIETGEQAAALAPTVAAVVAGSVFVRTIAACTASGGTDAMAALNAAVSAKARELSGQAPEHKRQ</sequence>
<evidence type="ECO:0000256" key="7">
    <source>
        <dbReference type="ARBA" id="ARBA00049047"/>
    </source>
</evidence>
<dbReference type="Proteomes" id="UP000006546">
    <property type="component" value="Chromosome"/>
</dbReference>
<keyword evidence="3 8" id="KW-0028">Amino-acid biosynthesis</keyword>
<reference evidence="11" key="1">
    <citation type="submission" date="2011-04" db="EMBL/GenBank/DDBJ databases">
        <title>The complete genome of Treponema brennaborense DSM 12168.</title>
        <authorList>
            <person name="Lucas S."/>
            <person name="Han J."/>
            <person name="Lapidus A."/>
            <person name="Bruce D."/>
            <person name="Goodwin L."/>
            <person name="Pitluck S."/>
            <person name="Peters L."/>
            <person name="Kyrpides N."/>
            <person name="Mavromatis K."/>
            <person name="Ivanova N."/>
            <person name="Mikhailova N."/>
            <person name="Pagani I."/>
            <person name="Teshima H."/>
            <person name="Detter J.C."/>
            <person name="Tapia R."/>
            <person name="Han C."/>
            <person name="Land M."/>
            <person name="Hauser L."/>
            <person name="Markowitz V."/>
            <person name="Cheng J.-F."/>
            <person name="Hugenholtz P."/>
            <person name="Woyke T."/>
            <person name="Wu D."/>
            <person name="Gronow S."/>
            <person name="Wellnitz S."/>
            <person name="Brambilla E."/>
            <person name="Klenk H.-P."/>
            <person name="Eisen J.A."/>
        </authorList>
    </citation>
    <scope>NUCLEOTIDE SEQUENCE [LARGE SCALE GENOMIC DNA]</scope>
    <source>
        <strain evidence="11">DSM 12168 / CIP 105900 / DD5/3</strain>
    </source>
</reference>
<name>F4LPQ3_TREBD</name>
<comment type="catalytic activity">
    <reaction evidence="7 8">
        <text>(1S,2R)-1-C-(indol-3-yl)glycerol 3-phosphate + L-serine = D-glyceraldehyde 3-phosphate + L-tryptophan + H2O</text>
        <dbReference type="Rhea" id="RHEA:10532"/>
        <dbReference type="ChEBI" id="CHEBI:15377"/>
        <dbReference type="ChEBI" id="CHEBI:33384"/>
        <dbReference type="ChEBI" id="CHEBI:57912"/>
        <dbReference type="ChEBI" id="CHEBI:58866"/>
        <dbReference type="ChEBI" id="CHEBI:59776"/>
        <dbReference type="EC" id="4.2.1.20"/>
    </reaction>
</comment>
<dbReference type="GO" id="GO:0004834">
    <property type="term" value="F:tryptophan synthase activity"/>
    <property type="evidence" value="ECO:0007669"/>
    <property type="project" value="UniProtKB-UniRule"/>
</dbReference>
<dbReference type="STRING" id="906968.Trebr_1626"/>
<dbReference type="PANTHER" id="PTHR43406:SF1">
    <property type="entry name" value="TRYPTOPHAN SYNTHASE ALPHA CHAIN, CHLOROPLASTIC"/>
    <property type="match status" value="1"/>
</dbReference>
<dbReference type="AlphaFoldDB" id="F4LPQ3"/>
<evidence type="ECO:0000256" key="2">
    <source>
        <dbReference type="ARBA" id="ARBA00011270"/>
    </source>
</evidence>
<proteinExistence type="inferred from homology"/>
<keyword evidence="5 8" id="KW-0057">Aromatic amino acid biosynthesis</keyword>